<evidence type="ECO:0000313" key="1">
    <source>
        <dbReference type="EMBL" id="GMN55430.1"/>
    </source>
</evidence>
<gene>
    <name evidence="1" type="ORF">TIFTF001_024558</name>
</gene>
<protein>
    <submittedName>
        <fullName evidence="1">Uncharacterized protein</fullName>
    </submittedName>
</protein>
<proteinExistence type="predicted"/>
<name>A0AA88AMP7_FICCA</name>
<evidence type="ECO:0000313" key="2">
    <source>
        <dbReference type="Proteomes" id="UP001187192"/>
    </source>
</evidence>
<reference evidence="1" key="1">
    <citation type="submission" date="2023-07" db="EMBL/GenBank/DDBJ databases">
        <title>draft genome sequence of fig (Ficus carica).</title>
        <authorList>
            <person name="Takahashi T."/>
            <person name="Nishimura K."/>
        </authorList>
    </citation>
    <scope>NUCLEOTIDE SEQUENCE</scope>
</reference>
<dbReference type="AlphaFoldDB" id="A0AA88AMP7"/>
<organism evidence="1 2">
    <name type="scientific">Ficus carica</name>
    <name type="common">Common fig</name>
    <dbReference type="NCBI Taxonomy" id="3494"/>
    <lineage>
        <taxon>Eukaryota</taxon>
        <taxon>Viridiplantae</taxon>
        <taxon>Streptophyta</taxon>
        <taxon>Embryophyta</taxon>
        <taxon>Tracheophyta</taxon>
        <taxon>Spermatophyta</taxon>
        <taxon>Magnoliopsida</taxon>
        <taxon>eudicotyledons</taxon>
        <taxon>Gunneridae</taxon>
        <taxon>Pentapetalae</taxon>
        <taxon>rosids</taxon>
        <taxon>fabids</taxon>
        <taxon>Rosales</taxon>
        <taxon>Moraceae</taxon>
        <taxon>Ficeae</taxon>
        <taxon>Ficus</taxon>
    </lineage>
</organism>
<comment type="caution">
    <text evidence="1">The sequence shown here is derived from an EMBL/GenBank/DDBJ whole genome shotgun (WGS) entry which is preliminary data.</text>
</comment>
<sequence length="138" mass="15473">MVTSWFQYLPGYRSVSTIILAIRWLPIGYHLVSTLILSGIHDDNGKTMVTVWLPYGPSEAGGQTTVWRTSSRWSSTLRGWQSCGSSKTWPVEEFSRNLLRVRKSVGARVSTPTSSRHRKHAATITSVEEICPPSHTEI</sequence>
<accession>A0AA88AMP7</accession>
<dbReference type="Proteomes" id="UP001187192">
    <property type="component" value="Unassembled WGS sequence"/>
</dbReference>
<keyword evidence="2" id="KW-1185">Reference proteome</keyword>
<dbReference type="EMBL" id="BTGU01000057">
    <property type="protein sequence ID" value="GMN55430.1"/>
    <property type="molecule type" value="Genomic_DNA"/>
</dbReference>